<dbReference type="AlphaFoldDB" id="A0A1I7NVG2"/>
<dbReference type="CDD" id="cd07012">
    <property type="entry name" value="PBP2_Bug_TTT"/>
    <property type="match status" value="1"/>
</dbReference>
<dbReference type="Gene3D" id="3.40.190.150">
    <property type="entry name" value="Bordetella uptake gene, domain 1"/>
    <property type="match status" value="1"/>
</dbReference>
<gene>
    <name evidence="3" type="ORF">SAMN05216456_3551</name>
</gene>
<dbReference type="PANTHER" id="PTHR42928">
    <property type="entry name" value="TRICARBOXYLATE-BINDING PROTEIN"/>
    <property type="match status" value="1"/>
</dbReference>
<dbReference type="PIRSF" id="PIRSF017082">
    <property type="entry name" value="YflP"/>
    <property type="match status" value="1"/>
</dbReference>
<evidence type="ECO:0000256" key="2">
    <source>
        <dbReference type="SAM" id="SignalP"/>
    </source>
</evidence>
<dbReference type="Gene3D" id="3.40.190.10">
    <property type="entry name" value="Periplasmic binding protein-like II"/>
    <property type="match status" value="1"/>
</dbReference>
<dbReference type="OrthoDB" id="7375033at2"/>
<dbReference type="InterPro" id="IPR006311">
    <property type="entry name" value="TAT_signal"/>
</dbReference>
<dbReference type="InterPro" id="IPR042100">
    <property type="entry name" value="Bug_dom1"/>
</dbReference>
<sequence>MARWEMSRRTFLGAAGAGLVLSKVPGAFAQGAYPEKNITFIVGYNPGGTSDLIARSFGDEMTKETGQTVVVDYRPGGGGGIAGDMVARARADGYTLLAVSNTFYAVTPFLGSVRYDPLADLTPVGFAGDQFNTMSVHTSVPANTLEELIAYGKANPGALNYASNGQGSLTHLCGEYFKQRTGIDMTHIPYRGAADAIQSTLKGETQVNFSMGDAGYHLRGELRGLATLGEMRWPSLPDVPSTTEAGLADWAIRSWHGVAVPAGTPPEICRQLNEMMNRYVEVPEVIERFATLGLQPAQQSLEQLEERRRQDHAVFGALITEAGISPA</sequence>
<dbReference type="Pfam" id="PF03401">
    <property type="entry name" value="TctC"/>
    <property type="match status" value="1"/>
</dbReference>
<evidence type="ECO:0000256" key="1">
    <source>
        <dbReference type="ARBA" id="ARBA00006987"/>
    </source>
</evidence>
<proteinExistence type="inferred from homology"/>
<name>A0A1I7NVG2_9HYPH</name>
<comment type="similarity">
    <text evidence="1">Belongs to the UPF0065 (bug) family.</text>
</comment>
<keyword evidence="2" id="KW-0732">Signal</keyword>
<dbReference type="RefSeq" id="WP_092426924.1">
    <property type="nucleotide sequence ID" value="NZ_FPCK01000004.1"/>
</dbReference>
<keyword evidence="3" id="KW-0675">Receptor</keyword>
<dbReference type="PROSITE" id="PS51318">
    <property type="entry name" value="TAT"/>
    <property type="match status" value="1"/>
</dbReference>
<accession>A0A1I7NVG2</accession>
<reference evidence="3 4" key="1">
    <citation type="submission" date="2016-10" db="EMBL/GenBank/DDBJ databases">
        <authorList>
            <person name="de Groot N.N."/>
        </authorList>
    </citation>
    <scope>NUCLEOTIDE SEQUENCE [LARGE SCALE GENOMIC DNA]</scope>
    <source>
        <strain evidence="3 4">IPL20</strain>
    </source>
</reference>
<dbReference type="EMBL" id="FPCK01000004">
    <property type="protein sequence ID" value="SFV38665.1"/>
    <property type="molecule type" value="Genomic_DNA"/>
</dbReference>
<protein>
    <submittedName>
        <fullName evidence="3">Tripartite-type tricarboxylate transporter, receptor component TctC</fullName>
    </submittedName>
</protein>
<dbReference type="Proteomes" id="UP000199074">
    <property type="component" value="Unassembled WGS sequence"/>
</dbReference>
<feature type="chain" id="PRO_5011505465" evidence="2">
    <location>
        <begin position="30"/>
        <end position="327"/>
    </location>
</feature>
<organism evidence="3 4">
    <name type="scientific">Devosia crocina</name>
    <dbReference type="NCBI Taxonomy" id="429728"/>
    <lineage>
        <taxon>Bacteria</taxon>
        <taxon>Pseudomonadati</taxon>
        <taxon>Pseudomonadota</taxon>
        <taxon>Alphaproteobacteria</taxon>
        <taxon>Hyphomicrobiales</taxon>
        <taxon>Devosiaceae</taxon>
        <taxon>Devosia</taxon>
    </lineage>
</organism>
<evidence type="ECO:0000313" key="3">
    <source>
        <dbReference type="EMBL" id="SFV38665.1"/>
    </source>
</evidence>
<dbReference type="InterPro" id="IPR005064">
    <property type="entry name" value="BUG"/>
</dbReference>
<dbReference type="PANTHER" id="PTHR42928:SF5">
    <property type="entry name" value="BLR1237 PROTEIN"/>
    <property type="match status" value="1"/>
</dbReference>
<evidence type="ECO:0000313" key="4">
    <source>
        <dbReference type="Proteomes" id="UP000199074"/>
    </source>
</evidence>
<keyword evidence="4" id="KW-1185">Reference proteome</keyword>
<dbReference type="STRING" id="429728.SAMN05216456_3551"/>
<feature type="signal peptide" evidence="2">
    <location>
        <begin position="1"/>
        <end position="29"/>
    </location>
</feature>